<dbReference type="Gramene" id="ONIVA01G11010.3">
    <property type="protein sequence ID" value="ONIVA01G11010.3"/>
    <property type="gene ID" value="ONIVA01G11010"/>
</dbReference>
<name>A0A0E0FJ52_ORYNI</name>
<organism evidence="1">
    <name type="scientific">Oryza nivara</name>
    <name type="common">Indian wild rice</name>
    <name type="synonym">Oryza sativa f. spontanea</name>
    <dbReference type="NCBI Taxonomy" id="4536"/>
    <lineage>
        <taxon>Eukaryota</taxon>
        <taxon>Viridiplantae</taxon>
        <taxon>Streptophyta</taxon>
        <taxon>Embryophyta</taxon>
        <taxon>Tracheophyta</taxon>
        <taxon>Spermatophyta</taxon>
        <taxon>Magnoliopsida</taxon>
        <taxon>Liliopsida</taxon>
        <taxon>Poales</taxon>
        <taxon>Poaceae</taxon>
        <taxon>BOP clade</taxon>
        <taxon>Oryzoideae</taxon>
        <taxon>Oryzeae</taxon>
        <taxon>Oryzinae</taxon>
        <taxon>Oryza</taxon>
    </lineage>
</organism>
<keyword evidence="2" id="KW-1185">Reference proteome</keyword>
<evidence type="ECO:0000313" key="1">
    <source>
        <dbReference type="EnsemblPlants" id="ONIVA01G11010.3"/>
    </source>
</evidence>
<reference evidence="1" key="2">
    <citation type="submission" date="2018-04" db="EMBL/GenBank/DDBJ databases">
        <title>OnivRS2 (Oryza nivara Reference Sequence Version 2).</title>
        <authorList>
            <person name="Zhang J."/>
            <person name="Kudrna D."/>
            <person name="Lee S."/>
            <person name="Talag J."/>
            <person name="Rajasekar S."/>
            <person name="Welchert J."/>
            <person name="Hsing Y.-I."/>
            <person name="Wing R.A."/>
        </authorList>
    </citation>
    <scope>NUCLEOTIDE SEQUENCE [LARGE SCALE GENOMIC DNA]</scope>
</reference>
<dbReference type="EnsemblPlants" id="ONIVA01G11010.3">
    <property type="protein sequence ID" value="ONIVA01G11010.3"/>
    <property type="gene ID" value="ONIVA01G11010"/>
</dbReference>
<accession>A0A0E0FJ52</accession>
<dbReference type="HOGENOM" id="CLU_2675272_0_0_1"/>
<protein>
    <submittedName>
        <fullName evidence="1">Uncharacterized protein</fullName>
    </submittedName>
</protein>
<dbReference type="Proteomes" id="UP000006591">
    <property type="component" value="Chromosome 1"/>
</dbReference>
<sequence>MARIWPVARCYKGKSTLRSMAGNMVEWPRWRVDIEQRGFFLLSSALTSSPVWRPSSLVAGWKHGAMPLAMRCNSS</sequence>
<evidence type="ECO:0000313" key="2">
    <source>
        <dbReference type="Proteomes" id="UP000006591"/>
    </source>
</evidence>
<proteinExistence type="predicted"/>
<dbReference type="AlphaFoldDB" id="A0A0E0FJ52"/>
<reference evidence="1" key="1">
    <citation type="submission" date="2015-04" db="UniProtKB">
        <authorList>
            <consortium name="EnsemblPlants"/>
        </authorList>
    </citation>
    <scope>IDENTIFICATION</scope>
    <source>
        <strain evidence="1">SL10</strain>
    </source>
</reference>